<reference evidence="1" key="2">
    <citation type="submission" date="2025-09" db="UniProtKB">
        <authorList>
            <consortium name="EnsemblPlants"/>
        </authorList>
    </citation>
    <scope>IDENTIFICATION</scope>
</reference>
<name>A0ACD6AF76_AVESA</name>
<dbReference type="Proteomes" id="UP001732700">
    <property type="component" value="Chromosome 7D"/>
</dbReference>
<keyword evidence="2" id="KW-1185">Reference proteome</keyword>
<protein>
    <submittedName>
        <fullName evidence="1">Uncharacterized protein</fullName>
    </submittedName>
</protein>
<evidence type="ECO:0000313" key="1">
    <source>
        <dbReference type="EnsemblPlants" id="AVESA.00010b.r2.7DG1350910.1.CDS.1"/>
    </source>
</evidence>
<evidence type="ECO:0000313" key="2">
    <source>
        <dbReference type="Proteomes" id="UP001732700"/>
    </source>
</evidence>
<accession>A0ACD6AF76</accession>
<sequence>MGIPSLADMNLSLLASWIKRYQLDDNKLWKQIIDHKYNVNSPNIFASSSMGVSPFWKGVLWAAQAAKIGYRWKVGNGRKIKFWEDQWFGTSSLAIQYWDIYVIANEKSAVIADIWDGEKLRVTFRRCFNHELLIKWYGILQIAQSIHLSGEEDAMVWKLENSGFYSVSSLYAVINFRGVLPVYTHAVWKVKVPPKIHFFLRLISHNKILTRDNLGKRQFVDDPTCALCAGPKTCCHIFFECVVAKAMWATSEHGVNQANGNVSFESIGSLWLSEKKNSVHNTTNAAVFWIIWNTRNDHIFNRKIWPGLQVMWRKVATMLSQWTILFSGDAEKELSRVAGLMEQLAQKPLPLLWPDPG</sequence>
<dbReference type="EnsemblPlants" id="AVESA.00010b.r2.7DG1350910.1">
    <property type="protein sequence ID" value="AVESA.00010b.r2.7DG1350910.1.CDS.1"/>
    <property type="gene ID" value="AVESA.00010b.r2.7DG1350910"/>
</dbReference>
<reference evidence="1" key="1">
    <citation type="submission" date="2021-05" db="EMBL/GenBank/DDBJ databases">
        <authorList>
            <person name="Scholz U."/>
            <person name="Mascher M."/>
            <person name="Fiebig A."/>
        </authorList>
    </citation>
    <scope>NUCLEOTIDE SEQUENCE [LARGE SCALE GENOMIC DNA]</scope>
</reference>
<proteinExistence type="predicted"/>
<organism evidence="1 2">
    <name type="scientific">Avena sativa</name>
    <name type="common">Oat</name>
    <dbReference type="NCBI Taxonomy" id="4498"/>
    <lineage>
        <taxon>Eukaryota</taxon>
        <taxon>Viridiplantae</taxon>
        <taxon>Streptophyta</taxon>
        <taxon>Embryophyta</taxon>
        <taxon>Tracheophyta</taxon>
        <taxon>Spermatophyta</taxon>
        <taxon>Magnoliopsida</taxon>
        <taxon>Liliopsida</taxon>
        <taxon>Poales</taxon>
        <taxon>Poaceae</taxon>
        <taxon>BOP clade</taxon>
        <taxon>Pooideae</taxon>
        <taxon>Poodae</taxon>
        <taxon>Poeae</taxon>
        <taxon>Poeae Chloroplast Group 1 (Aveneae type)</taxon>
        <taxon>Aveninae</taxon>
        <taxon>Avena</taxon>
    </lineage>
</organism>